<keyword evidence="3" id="KW-1185">Reference proteome</keyword>
<evidence type="ECO:0000313" key="2">
    <source>
        <dbReference type="EMBL" id="NMH89810.1"/>
    </source>
</evidence>
<evidence type="ECO:0000313" key="3">
    <source>
        <dbReference type="Proteomes" id="UP000746690"/>
    </source>
</evidence>
<feature type="transmembrane region" description="Helical" evidence="1">
    <location>
        <begin position="38"/>
        <end position="61"/>
    </location>
</feature>
<feature type="transmembrane region" description="Helical" evidence="1">
    <location>
        <begin position="81"/>
        <end position="107"/>
    </location>
</feature>
<feature type="transmembrane region" description="Helical" evidence="1">
    <location>
        <begin position="135"/>
        <end position="159"/>
    </location>
</feature>
<sequence>MHTLESLLKKVNNSKSLDFGTIINHTIELFKKIWLKGFLMVLIMVVFAVIISFLFSLIGLTSTNNFFINNNFDMDAFFSQYAGNVLFSVPQTILLSAITIAFVGAFYQICRQVDSGGNVVDDYFYFFKKEYFSKLLMLGIIYTGIATLAQLMFFIPYIYVFVPLSYFSVVFANNPNLSEMDIVKASFAIGNKKWLITFGTMFVAGILGMLGMIACFIGVLFTLSIIYLPVFFIYKEVIGFDNTSEIDQIGAGNDLDYQ</sequence>
<dbReference type="RefSeq" id="WP_169677139.1">
    <property type="nucleotide sequence ID" value="NZ_JABBHF010000016.1"/>
</dbReference>
<name>A0ABX1S3J1_9FLAO</name>
<feature type="transmembrane region" description="Helical" evidence="1">
    <location>
        <begin position="201"/>
        <end position="234"/>
    </location>
</feature>
<reference evidence="2 3" key="1">
    <citation type="submission" date="2020-04" db="EMBL/GenBank/DDBJ databases">
        <title>A Flavivirga sp. nov.</title>
        <authorList>
            <person name="Sun X."/>
        </authorList>
    </citation>
    <scope>NUCLEOTIDE SEQUENCE [LARGE SCALE GENOMIC DNA]</scope>
    <source>
        <strain evidence="2 3">Y03</strain>
    </source>
</reference>
<keyword evidence="1" id="KW-0812">Transmembrane</keyword>
<gene>
    <name evidence="2" type="ORF">HHX25_20075</name>
</gene>
<dbReference type="Proteomes" id="UP000746690">
    <property type="component" value="Unassembled WGS sequence"/>
</dbReference>
<protein>
    <recommendedName>
        <fullName evidence="4">Glycerophosphoryl diester phosphodiesterase membrane domain-containing protein</fullName>
    </recommendedName>
</protein>
<evidence type="ECO:0008006" key="4">
    <source>
        <dbReference type="Google" id="ProtNLM"/>
    </source>
</evidence>
<keyword evidence="1" id="KW-1133">Transmembrane helix</keyword>
<comment type="caution">
    <text evidence="2">The sequence shown here is derived from an EMBL/GenBank/DDBJ whole genome shotgun (WGS) entry which is preliminary data.</text>
</comment>
<accession>A0ABX1S3J1</accession>
<proteinExistence type="predicted"/>
<keyword evidence="1" id="KW-0472">Membrane</keyword>
<dbReference type="EMBL" id="JABBHF010000016">
    <property type="protein sequence ID" value="NMH89810.1"/>
    <property type="molecule type" value="Genomic_DNA"/>
</dbReference>
<organism evidence="2 3">
    <name type="scientific">Flavivirga algicola</name>
    <dbReference type="NCBI Taxonomy" id="2729136"/>
    <lineage>
        <taxon>Bacteria</taxon>
        <taxon>Pseudomonadati</taxon>
        <taxon>Bacteroidota</taxon>
        <taxon>Flavobacteriia</taxon>
        <taxon>Flavobacteriales</taxon>
        <taxon>Flavobacteriaceae</taxon>
        <taxon>Flavivirga</taxon>
    </lineage>
</organism>
<evidence type="ECO:0000256" key="1">
    <source>
        <dbReference type="SAM" id="Phobius"/>
    </source>
</evidence>